<evidence type="ECO:0000313" key="2">
    <source>
        <dbReference type="Proteomes" id="UP000637061"/>
    </source>
</evidence>
<dbReference type="Proteomes" id="UP000637061">
    <property type="component" value="Unassembled WGS sequence"/>
</dbReference>
<dbReference type="RefSeq" id="WP_198746967.1">
    <property type="nucleotide sequence ID" value="NZ_JAEHTE010000003.1"/>
</dbReference>
<dbReference type="EMBL" id="JAEHTE010000003">
    <property type="protein sequence ID" value="MBI6883441.1"/>
    <property type="molecule type" value="Genomic_DNA"/>
</dbReference>
<evidence type="ECO:0008006" key="3">
    <source>
        <dbReference type="Google" id="ProtNLM"/>
    </source>
</evidence>
<dbReference type="AlphaFoldDB" id="A0A8I1ED33"/>
<organism evidence="1 2">
    <name type="scientific">Pseudomonas putida</name>
    <name type="common">Arthrobacter siderocapsulatus</name>
    <dbReference type="NCBI Taxonomy" id="303"/>
    <lineage>
        <taxon>Bacteria</taxon>
        <taxon>Pseudomonadati</taxon>
        <taxon>Pseudomonadota</taxon>
        <taxon>Gammaproteobacteria</taxon>
        <taxon>Pseudomonadales</taxon>
        <taxon>Pseudomonadaceae</taxon>
        <taxon>Pseudomonas</taxon>
    </lineage>
</organism>
<gene>
    <name evidence="1" type="ORF">JEU22_05910</name>
</gene>
<evidence type="ECO:0000313" key="1">
    <source>
        <dbReference type="EMBL" id="MBI6883441.1"/>
    </source>
</evidence>
<proteinExistence type="predicted"/>
<accession>A0A8I1ED33</accession>
<dbReference type="GO" id="GO:0003676">
    <property type="term" value="F:nucleic acid binding"/>
    <property type="evidence" value="ECO:0007669"/>
    <property type="project" value="InterPro"/>
</dbReference>
<name>A0A8I1ED33_PSEPU</name>
<dbReference type="Gene3D" id="3.30.420.10">
    <property type="entry name" value="Ribonuclease H-like superfamily/Ribonuclease H"/>
    <property type="match status" value="1"/>
</dbReference>
<comment type="caution">
    <text evidence="1">The sequence shown here is derived from an EMBL/GenBank/DDBJ whole genome shotgun (WGS) entry which is preliminary data.</text>
</comment>
<dbReference type="InterPro" id="IPR036397">
    <property type="entry name" value="RNaseH_sf"/>
</dbReference>
<sequence>MSLKESAYGTFDDWPKPDLTGLTESELEDYQRKYTAMRLFCSDATTQEIRDCTGIQISNIYYFAERCMKSAPDGNLWGCRALLPNLHIKGYSRKLPAKPKLPEAKGGLSGMLRQTFDRFPGLEEEFIKIIKGSKKTGHVEEYRKRPLSCHRDFLGLLKRYGVKDDEWPFCTKYLGLRTITHFVAETKLDQNSRFVSLEGESAAKAHLAVGRGVRPQLKFTEPFDAVEIDGYHWDSHSAVRFKTPDGLYVNVRITRLWVVLMTDSASHAVLAYKCVFSSEASAQDVIDVMRYSITGQPRPEPVVAGLIYPENSGLPNAVIEGCKGIVFSVAKFDGALAHLSEKVTITARAELGFFWTLGPSAHFERRPYVEHLFSLFSQNVFCRLPSTTGHSPDNGKAPNAEQAAIQIPILAEELLHLLDVEIAQYNARVSEGLFFLSPLDYIKEKMAKDNNHFLPRKLGSRCQPTEVLQMKRTVTVRGNSKKGRRPYVQFMRVRYSSSLLADGWGLIGKKVIIYIDENDLRVLTAYTPDGFLLGKLVAMGPWADTKHDLKTRKAINSKLADRTLQIASEQDPVRAYLAGLCASSQSGSDLHAKEATEAARVAAEAGIDLQITEPQANNAVTTGKTLEYSDSLIIGKPVPDLNDIINQKRRGS</sequence>
<protein>
    <recommendedName>
        <fullName evidence="3">Integrase catalytic domain-containing protein</fullName>
    </recommendedName>
</protein>
<reference evidence="1" key="1">
    <citation type="submission" date="2020-12" db="EMBL/GenBank/DDBJ databases">
        <title>Enhanced detection system for hospital associated transmission using whole genome sequencing surveillance.</title>
        <authorList>
            <person name="Harrison L.H."/>
            <person name="Van Tyne D."/>
            <person name="Marsh J.W."/>
            <person name="Griffith M.P."/>
            <person name="Snyder D.J."/>
            <person name="Cooper V.S."/>
            <person name="Mustapha M."/>
        </authorList>
    </citation>
    <scope>NUCLEOTIDE SEQUENCE</scope>
    <source>
        <strain evidence="1">PSB00042</strain>
    </source>
</reference>